<organism evidence="1">
    <name type="scientific">marine sediment metagenome</name>
    <dbReference type="NCBI Taxonomy" id="412755"/>
    <lineage>
        <taxon>unclassified sequences</taxon>
        <taxon>metagenomes</taxon>
        <taxon>ecological metagenomes</taxon>
    </lineage>
</organism>
<protein>
    <submittedName>
        <fullName evidence="1">Uncharacterized protein</fullName>
    </submittedName>
</protein>
<gene>
    <name evidence="1" type="ORF">LCGC14_0541400</name>
</gene>
<evidence type="ECO:0000313" key="1">
    <source>
        <dbReference type="EMBL" id="KKN59526.1"/>
    </source>
</evidence>
<name>A0A0F9UE57_9ZZZZ</name>
<reference evidence="1" key="1">
    <citation type="journal article" date="2015" name="Nature">
        <title>Complex archaea that bridge the gap between prokaryotes and eukaryotes.</title>
        <authorList>
            <person name="Spang A."/>
            <person name="Saw J.H."/>
            <person name="Jorgensen S.L."/>
            <person name="Zaremba-Niedzwiedzka K."/>
            <person name="Martijn J."/>
            <person name="Lind A.E."/>
            <person name="van Eijk R."/>
            <person name="Schleper C."/>
            <person name="Guy L."/>
            <person name="Ettema T.J."/>
        </authorList>
    </citation>
    <scope>NUCLEOTIDE SEQUENCE</scope>
</reference>
<dbReference type="EMBL" id="LAZR01000724">
    <property type="protein sequence ID" value="KKN59526.1"/>
    <property type="molecule type" value="Genomic_DNA"/>
</dbReference>
<sequence>MAEEFKVKPHTTLPGKEMVEYWRDGKFVAGIYPHQDGIRVVSKYMVGTKPDGGFPAAVVVELAGPY</sequence>
<accession>A0A0F9UE57</accession>
<proteinExistence type="predicted"/>
<dbReference type="AlphaFoldDB" id="A0A0F9UE57"/>
<comment type="caution">
    <text evidence="1">The sequence shown here is derived from an EMBL/GenBank/DDBJ whole genome shotgun (WGS) entry which is preliminary data.</text>
</comment>